<protein>
    <recommendedName>
        <fullName evidence="27">Protein transport protein SEC23</fullName>
    </recommendedName>
</protein>
<dbReference type="Pfam" id="PF04815">
    <property type="entry name" value="Sec23_helical"/>
    <property type="match status" value="1"/>
</dbReference>
<dbReference type="GO" id="GO:0008270">
    <property type="term" value="F:zinc ion binding"/>
    <property type="evidence" value="ECO:0007669"/>
    <property type="project" value="InterPro"/>
</dbReference>
<dbReference type="FunFam" id="3.40.50.410:FF:000008">
    <property type="entry name" value="Protein transport protein SEC23"/>
    <property type="match status" value="1"/>
</dbReference>
<evidence type="ECO:0000256" key="16">
    <source>
        <dbReference type="ARBA" id="ARBA00023329"/>
    </source>
</evidence>
<evidence type="ECO:0000256" key="14">
    <source>
        <dbReference type="ARBA" id="ARBA00023136"/>
    </source>
</evidence>
<organism evidence="25 26">
    <name type="scientific">Linum tenue</name>
    <dbReference type="NCBI Taxonomy" id="586396"/>
    <lineage>
        <taxon>Eukaryota</taxon>
        <taxon>Viridiplantae</taxon>
        <taxon>Streptophyta</taxon>
        <taxon>Embryophyta</taxon>
        <taxon>Tracheophyta</taxon>
        <taxon>Spermatophyta</taxon>
        <taxon>Magnoliopsida</taxon>
        <taxon>eudicotyledons</taxon>
        <taxon>Gunneridae</taxon>
        <taxon>Pentapetalae</taxon>
        <taxon>rosids</taxon>
        <taxon>fabids</taxon>
        <taxon>Malpighiales</taxon>
        <taxon>Linaceae</taxon>
        <taxon>Linum</taxon>
    </lineage>
</organism>
<dbReference type="SUPFAM" id="SSF53300">
    <property type="entry name" value="vWA-like"/>
    <property type="match status" value="1"/>
</dbReference>
<dbReference type="GO" id="GO:0006886">
    <property type="term" value="P:intracellular protein transport"/>
    <property type="evidence" value="ECO:0007669"/>
    <property type="project" value="InterPro"/>
</dbReference>
<dbReference type="Proteomes" id="UP001154282">
    <property type="component" value="Unassembled WGS sequence"/>
</dbReference>
<evidence type="ECO:0000259" key="21">
    <source>
        <dbReference type="Pfam" id="PF04811"/>
    </source>
</evidence>
<evidence type="ECO:0000256" key="3">
    <source>
        <dbReference type="ARBA" id="ARBA00004397"/>
    </source>
</evidence>
<dbReference type="Gene3D" id="2.30.30.380">
    <property type="entry name" value="Zn-finger domain of Sec23/24"/>
    <property type="match status" value="1"/>
</dbReference>
<dbReference type="InterPro" id="IPR037364">
    <property type="entry name" value="Sec23"/>
</dbReference>
<evidence type="ECO:0000259" key="20">
    <source>
        <dbReference type="Pfam" id="PF04810"/>
    </source>
</evidence>
<feature type="domain" description="Sec23/Sec24 beta-sandwich" evidence="23">
    <location>
        <begin position="861"/>
        <end position="966"/>
    </location>
</feature>
<feature type="repeat" description="WD" evidence="18">
    <location>
        <begin position="370"/>
        <end position="404"/>
    </location>
</feature>
<evidence type="ECO:0000313" key="25">
    <source>
        <dbReference type="EMBL" id="CAI0447632.1"/>
    </source>
</evidence>
<reference evidence="25" key="1">
    <citation type="submission" date="2022-08" db="EMBL/GenBank/DDBJ databases">
        <authorList>
            <person name="Gutierrez-Valencia J."/>
        </authorList>
    </citation>
    <scope>NUCLEOTIDE SEQUENCE</scope>
</reference>
<dbReference type="InterPro" id="IPR012990">
    <property type="entry name" value="Beta-sandwich_Sec23_24"/>
</dbReference>
<feature type="repeat" description="WD" evidence="18">
    <location>
        <begin position="223"/>
        <end position="265"/>
    </location>
</feature>
<dbReference type="InterPro" id="IPR006900">
    <property type="entry name" value="Sec23/24_helical_dom"/>
</dbReference>
<feature type="domain" description="Sec23/Sec24 helical" evidence="22">
    <location>
        <begin position="980"/>
        <end position="1078"/>
    </location>
</feature>
<dbReference type="Gene3D" id="3.40.50.410">
    <property type="entry name" value="von Willebrand factor, type A domain"/>
    <property type="match status" value="1"/>
</dbReference>
<evidence type="ECO:0000256" key="8">
    <source>
        <dbReference type="ARBA" id="ARBA00022737"/>
    </source>
</evidence>
<evidence type="ECO:0000259" key="23">
    <source>
        <dbReference type="Pfam" id="PF08033"/>
    </source>
</evidence>
<dbReference type="InterPro" id="IPR036322">
    <property type="entry name" value="WD40_repeat_dom_sf"/>
</dbReference>
<feature type="domain" description="Sec23/Sec24 trunk" evidence="21">
    <location>
        <begin position="584"/>
        <end position="850"/>
    </location>
</feature>
<dbReference type="InterPro" id="IPR006895">
    <property type="entry name" value="Znf_Sec23_Sec24"/>
</dbReference>
<keyword evidence="13" id="KW-0653">Protein transport</keyword>
<dbReference type="GO" id="GO:0070971">
    <property type="term" value="C:endoplasmic reticulum exit site"/>
    <property type="evidence" value="ECO:0007669"/>
    <property type="project" value="TreeGrafter"/>
</dbReference>
<dbReference type="FunFam" id="1.20.120.730:FF:000005">
    <property type="entry name" value="Protein transport protein SEC23"/>
    <property type="match status" value="1"/>
</dbReference>
<dbReference type="InterPro" id="IPR036180">
    <property type="entry name" value="Gelsolin-like_dom_sf"/>
</dbReference>
<dbReference type="SUPFAM" id="SSF82919">
    <property type="entry name" value="Zn-finger domain of Sec23/24"/>
    <property type="match status" value="1"/>
</dbReference>
<keyword evidence="5" id="KW-0813">Transport</keyword>
<evidence type="ECO:0000256" key="10">
    <source>
        <dbReference type="ARBA" id="ARBA00022833"/>
    </source>
</evidence>
<comment type="function">
    <text evidence="17">Component of the coat protein complex II (COPII) which promotes the formation of transport vesicles from the endoplasmic reticulum (ER). The coat has two main functions, the physical deformation of the endoplasmic reticulum membrane into vesicles and the selection of cargo molecules.</text>
</comment>
<dbReference type="FunFam" id="2.130.10.10:FF:000512">
    <property type="entry name" value="WD-40 repeat-containing protein MSI1"/>
    <property type="match status" value="1"/>
</dbReference>
<dbReference type="GO" id="GO:0090110">
    <property type="term" value="P:COPII-coated vesicle cargo loading"/>
    <property type="evidence" value="ECO:0007669"/>
    <property type="project" value="TreeGrafter"/>
</dbReference>
<keyword evidence="9" id="KW-0256">Endoplasmic reticulum</keyword>
<dbReference type="InterPro" id="IPR029006">
    <property type="entry name" value="ADF-H/Gelsolin-like_dom_sf"/>
</dbReference>
<dbReference type="Pfam" id="PF00400">
    <property type="entry name" value="WD40"/>
    <property type="match status" value="4"/>
</dbReference>
<feature type="domain" description="Gelsolin-like" evidence="19">
    <location>
        <begin position="1093"/>
        <end position="1180"/>
    </location>
</feature>
<evidence type="ECO:0000313" key="26">
    <source>
        <dbReference type="Proteomes" id="UP001154282"/>
    </source>
</evidence>
<dbReference type="SMART" id="SM00320">
    <property type="entry name" value="WD40"/>
    <property type="match status" value="6"/>
</dbReference>
<evidence type="ECO:0000259" key="22">
    <source>
        <dbReference type="Pfam" id="PF04815"/>
    </source>
</evidence>
<dbReference type="Gene3D" id="2.60.40.1670">
    <property type="entry name" value="beta-sandwich domain of Sec23/24"/>
    <property type="match status" value="1"/>
</dbReference>
<evidence type="ECO:0000256" key="13">
    <source>
        <dbReference type="ARBA" id="ARBA00022927"/>
    </source>
</evidence>
<evidence type="ECO:0000256" key="15">
    <source>
        <dbReference type="ARBA" id="ARBA00023242"/>
    </source>
</evidence>
<evidence type="ECO:0008006" key="27">
    <source>
        <dbReference type="Google" id="ProtNLM"/>
    </source>
</evidence>
<dbReference type="InterPro" id="IPR007123">
    <property type="entry name" value="Gelsolin-like_dom"/>
</dbReference>
<dbReference type="Pfam" id="PF12265">
    <property type="entry name" value="CAF1C_H4-bd"/>
    <property type="match status" value="1"/>
</dbReference>
<accession>A0AAV0MMW7</accession>
<proteinExistence type="inferred from homology"/>
<comment type="subcellular location">
    <subcellularLocation>
        <location evidence="2">Cytoplasmic vesicle</location>
        <location evidence="2">COPII-coated vesicle membrane</location>
        <topology evidence="2">Peripheral membrane protein</topology>
        <orientation evidence="2">Cytoplasmic side</orientation>
    </subcellularLocation>
    <subcellularLocation>
        <location evidence="3">Endoplasmic reticulum membrane</location>
        <topology evidence="3">Peripheral membrane protein</topology>
        <orientation evidence="3">Cytoplasmic side</orientation>
    </subcellularLocation>
    <subcellularLocation>
        <location evidence="1">Nucleus</location>
    </subcellularLocation>
</comment>
<gene>
    <name evidence="25" type="ORF">LITE_LOCUS29475</name>
</gene>
<evidence type="ECO:0000256" key="18">
    <source>
        <dbReference type="PROSITE-ProRule" id="PRU00221"/>
    </source>
</evidence>
<dbReference type="InterPro" id="IPR037550">
    <property type="entry name" value="Sec23_C"/>
</dbReference>
<dbReference type="PANTHER" id="PTHR11141">
    <property type="entry name" value="PROTEIN TRANSPORT PROTEIN SEC23"/>
    <property type="match status" value="1"/>
</dbReference>
<evidence type="ECO:0000256" key="11">
    <source>
        <dbReference type="ARBA" id="ARBA00022853"/>
    </source>
</evidence>
<feature type="domain" description="Histone-binding protein RBBP4-like N-terminal" evidence="24">
    <location>
        <begin position="19"/>
        <end position="88"/>
    </location>
</feature>
<keyword evidence="14" id="KW-0472">Membrane</keyword>
<dbReference type="InterPro" id="IPR019775">
    <property type="entry name" value="WD40_repeat_CS"/>
</dbReference>
<keyword evidence="15" id="KW-0539">Nucleus</keyword>
<dbReference type="FunFam" id="3.40.20.10:FF:000014">
    <property type="entry name" value="Protein transport protein SEC23"/>
    <property type="match status" value="1"/>
</dbReference>
<evidence type="ECO:0000259" key="19">
    <source>
        <dbReference type="Pfam" id="PF00626"/>
    </source>
</evidence>
<evidence type="ECO:0000256" key="5">
    <source>
        <dbReference type="ARBA" id="ARBA00022448"/>
    </source>
</evidence>
<dbReference type="InterPro" id="IPR036174">
    <property type="entry name" value="Znf_Sec23_Sec24_sf"/>
</dbReference>
<dbReference type="SUPFAM" id="SSF81995">
    <property type="entry name" value="beta-sandwich domain of Sec23/24"/>
    <property type="match status" value="1"/>
</dbReference>
<dbReference type="FunFam" id="2.30.30.380:FF:000001">
    <property type="entry name" value="Protein transport protein SEC23"/>
    <property type="match status" value="1"/>
</dbReference>
<dbReference type="InterPro" id="IPR022052">
    <property type="entry name" value="Histone-bd_RBBP4-like_N"/>
</dbReference>
<comment type="caution">
    <text evidence="25">The sequence shown here is derived from an EMBL/GenBank/DDBJ whole genome shotgun (WGS) entry which is preliminary data.</text>
</comment>
<evidence type="ECO:0000256" key="7">
    <source>
        <dbReference type="ARBA" id="ARBA00022723"/>
    </source>
</evidence>
<evidence type="ECO:0000256" key="6">
    <source>
        <dbReference type="ARBA" id="ARBA00022574"/>
    </source>
</evidence>
<evidence type="ECO:0000256" key="2">
    <source>
        <dbReference type="ARBA" id="ARBA00004299"/>
    </source>
</evidence>
<dbReference type="Pfam" id="PF04810">
    <property type="entry name" value="zf-Sec23_Sec24"/>
    <property type="match status" value="1"/>
</dbReference>
<dbReference type="AlphaFoldDB" id="A0AAV0MMW7"/>
<keyword evidence="7" id="KW-0479">Metal-binding</keyword>
<dbReference type="Pfam" id="PF04811">
    <property type="entry name" value="Sec23_trunk"/>
    <property type="match status" value="1"/>
</dbReference>
<dbReference type="EMBL" id="CAMGYJ010000007">
    <property type="protein sequence ID" value="CAI0447632.1"/>
    <property type="molecule type" value="Genomic_DNA"/>
</dbReference>
<evidence type="ECO:0000256" key="1">
    <source>
        <dbReference type="ARBA" id="ARBA00004123"/>
    </source>
</evidence>
<feature type="repeat" description="WD" evidence="18">
    <location>
        <begin position="313"/>
        <end position="355"/>
    </location>
</feature>
<evidence type="ECO:0000256" key="9">
    <source>
        <dbReference type="ARBA" id="ARBA00022824"/>
    </source>
</evidence>
<keyword evidence="10" id="KW-0862">Zinc</keyword>
<sequence>MGKDDDEMRGEIEERLINEEYKIWKKNTPFLYDLVITHALEWPSLTVEWLPDRDEPPGKDYSVQKMILGTHTSENEPNYLMLAQVQLPLDDAENDARHYDDDRSDAGGFGAANGKVQIIQQINHDGEVNRARYMPQNPFIIATKTVSAEVYVFDYSKHPSKPPLDGACSPDLRLRGHNTEGYGLSWSKFKEGHLLSGSDDAQICLWDINGTPKNKSLDATQIFKVHEGVVEDVAWHLRHEYLFGSVGDDQYLLIWDLRSPAATKPVQSVVAHQSEVNCLAFNPFNEWVVATGSTDKMVKLFDLRKINTALYTFDCHKEEVFQVGWNPKNETILASCCLGRRLMVWDLSRIDEEQTPEDAEDGPPELLFIHGGHTSKISDFSWNPCEDWVVASVAEDNILQIWQMAENIYHDEDDLPVDDPTKESTTIEIRNIIQKKKKKKKGFGNSEAERTNFPPTGEKMAEFLELETQDGVRMPWNVLPGTKQEAANCVVPIAAIYTPIKPFPNMPVLPYAPLRCRTCRSVLNPFAIVDFAAKIWICPFCFQRNHFPPQYDSISEEHLPAELFPQYTSIEYESPGENPSSCSSPVYMFVVDTCIIEEEMAFLRSALSQAIDLLPDNSLVGLITFGTLVHVHELGFGQLAKTYVFKGSKDVSKEQLLEQMSFFLKKPKPATGVIAGARDGLSTESISRFLLPASDCGFALNSVLEELQNDPWQVPTDQRATRCTSTALSVAACLLGACVPGSGARIMAFVGGPSTEGPGAIVSKNLSEPIRSHKDLDKDSAPYYNKAVRFYEGLAKQLVHQGHILDLFACALDQVGVAELKVAVERTGGLVVLAESFGHSVFKESLRRVFQSGDYDLGLSSNGIFEINCSKDIKVQGIIGPCASLGKKGQLSSDTVIGQGNTSAWKMCGMDKSTTLCLIFDIVKKETPELAVQPSSNQFYFQFLTYYQHANGQMRVRATTLSRRWVTGPGTIQDLIAGFDQEAAAVAMARLVSFKMEVEAEFDPIRWLDKALIHLCSQFGEYQKDSPSSFSLSPRLSIFPQFMFHLRRSQFVQVFNNSPDETAYFRMILNRENVANSIVMIQPSLISYSFHSAPEPALLDVAAISADRILLLDSYFTVVVFHGANIAQWRKAGYHSQQEHQAFAQLLQAPSDDADSIVKERFPVPRLVVCDQHGSQARFLLAKLNPSATYNTDAPLPGGDILFTDDVSFEVFLDHLQRLTVQ</sequence>
<dbReference type="InterPro" id="IPR006896">
    <property type="entry name" value="Sec23/24_trunk_dom"/>
</dbReference>
<dbReference type="Gene3D" id="1.20.120.730">
    <property type="entry name" value="Sec23/Sec24 helical domain"/>
    <property type="match status" value="1"/>
</dbReference>
<feature type="domain" description="Zinc finger Sec23/Sec24-type" evidence="20">
    <location>
        <begin position="513"/>
        <end position="551"/>
    </location>
</feature>
<dbReference type="Gene3D" id="2.130.10.10">
    <property type="entry name" value="YVTN repeat-like/Quinoprotein amine dehydrogenase"/>
    <property type="match status" value="1"/>
</dbReference>
<dbReference type="GO" id="GO:0005789">
    <property type="term" value="C:endoplasmic reticulum membrane"/>
    <property type="evidence" value="ECO:0007669"/>
    <property type="project" value="UniProtKB-SubCell"/>
</dbReference>
<dbReference type="Pfam" id="PF08033">
    <property type="entry name" value="Sec23_BS"/>
    <property type="match status" value="1"/>
</dbReference>
<name>A0AAV0MMW7_9ROSI</name>
<keyword evidence="8" id="KW-0677">Repeat</keyword>
<keyword evidence="16" id="KW-0968">Cytoplasmic vesicle</keyword>
<dbReference type="PROSITE" id="PS00678">
    <property type="entry name" value="WD_REPEATS_1"/>
    <property type="match status" value="1"/>
</dbReference>
<keyword evidence="26" id="KW-1185">Reference proteome</keyword>
<keyword evidence="6 18" id="KW-0853">WD repeat</keyword>
<dbReference type="SUPFAM" id="SSF82754">
    <property type="entry name" value="C-terminal, gelsolin-like domain of Sec23/24"/>
    <property type="match status" value="1"/>
</dbReference>
<dbReference type="Gene3D" id="3.40.20.10">
    <property type="entry name" value="Severin"/>
    <property type="match status" value="1"/>
</dbReference>
<dbReference type="InterPro" id="IPR036465">
    <property type="entry name" value="vWFA_dom_sf"/>
</dbReference>
<evidence type="ECO:0000256" key="12">
    <source>
        <dbReference type="ARBA" id="ARBA00022892"/>
    </source>
</evidence>
<evidence type="ECO:0000256" key="17">
    <source>
        <dbReference type="ARBA" id="ARBA00025471"/>
    </source>
</evidence>
<dbReference type="Pfam" id="PF00626">
    <property type="entry name" value="Gelsolin"/>
    <property type="match status" value="1"/>
</dbReference>
<dbReference type="InterPro" id="IPR036175">
    <property type="entry name" value="Sec23/24_helical_dom_sf"/>
</dbReference>
<dbReference type="GO" id="GO:0006325">
    <property type="term" value="P:chromatin organization"/>
    <property type="evidence" value="ECO:0007669"/>
    <property type="project" value="UniProtKB-KW"/>
</dbReference>
<dbReference type="CDD" id="cd11287">
    <property type="entry name" value="Sec23_C"/>
    <property type="match status" value="1"/>
</dbReference>
<dbReference type="GO" id="GO:0030127">
    <property type="term" value="C:COPII vesicle coat"/>
    <property type="evidence" value="ECO:0007669"/>
    <property type="project" value="InterPro"/>
</dbReference>
<keyword evidence="12" id="KW-0931">ER-Golgi transport</keyword>
<feature type="repeat" description="WD" evidence="18">
    <location>
        <begin position="174"/>
        <end position="216"/>
    </location>
</feature>
<keyword evidence="11" id="KW-0156">Chromatin regulator</keyword>
<evidence type="ECO:0000259" key="24">
    <source>
        <dbReference type="Pfam" id="PF12265"/>
    </source>
</evidence>
<dbReference type="SUPFAM" id="SSF50978">
    <property type="entry name" value="WD40 repeat-like"/>
    <property type="match status" value="1"/>
</dbReference>
<evidence type="ECO:0000256" key="4">
    <source>
        <dbReference type="ARBA" id="ARBA00009341"/>
    </source>
</evidence>
<dbReference type="InterPro" id="IPR015943">
    <property type="entry name" value="WD40/YVTN_repeat-like_dom_sf"/>
</dbReference>
<dbReference type="PANTHER" id="PTHR11141:SF2">
    <property type="entry name" value="PROTEIN TRANSPORT PROTEIN SEC23 C"/>
    <property type="match status" value="1"/>
</dbReference>
<dbReference type="PROSITE" id="PS50082">
    <property type="entry name" value="WD_REPEATS_2"/>
    <property type="match status" value="5"/>
</dbReference>
<dbReference type="SUPFAM" id="SSF81811">
    <property type="entry name" value="Helical domain of Sec23/24"/>
    <property type="match status" value="1"/>
</dbReference>
<feature type="repeat" description="WD" evidence="18">
    <location>
        <begin position="269"/>
        <end position="304"/>
    </location>
</feature>
<dbReference type="GO" id="GO:0005096">
    <property type="term" value="F:GTPase activator activity"/>
    <property type="evidence" value="ECO:0007669"/>
    <property type="project" value="TreeGrafter"/>
</dbReference>
<comment type="similarity">
    <text evidence="4">Belongs to the WD repeat RBAP46/RBAP48/MSI1 family.</text>
</comment>
<dbReference type="InterPro" id="IPR001680">
    <property type="entry name" value="WD40_rpt"/>
</dbReference>
<dbReference type="GO" id="GO:0005634">
    <property type="term" value="C:nucleus"/>
    <property type="evidence" value="ECO:0007669"/>
    <property type="project" value="UniProtKB-SubCell"/>
</dbReference>